<keyword evidence="4" id="KW-0378">Hydrolase</keyword>
<comment type="caution">
    <text evidence="10">The sequence shown here is derived from an EMBL/GenBank/DDBJ whole genome shotgun (WGS) entry which is preliminary data.</text>
</comment>
<dbReference type="Gene3D" id="3.20.20.80">
    <property type="entry name" value="Glycosidases"/>
    <property type="match status" value="1"/>
</dbReference>
<comment type="similarity">
    <text evidence="2">Belongs to the glycosyl hydrolase 42 family.</text>
</comment>
<feature type="domain" description="Beta-galactosidase C-terminal" evidence="9">
    <location>
        <begin position="609"/>
        <end position="660"/>
    </location>
</feature>
<dbReference type="Pfam" id="PF08532">
    <property type="entry name" value="Glyco_hydro_42M"/>
    <property type="match status" value="1"/>
</dbReference>
<evidence type="ECO:0000259" key="7">
    <source>
        <dbReference type="Pfam" id="PF02449"/>
    </source>
</evidence>
<dbReference type="GO" id="GO:0004565">
    <property type="term" value="F:beta-galactosidase activity"/>
    <property type="evidence" value="ECO:0007669"/>
    <property type="project" value="UniProtKB-EC"/>
</dbReference>
<proteinExistence type="inferred from homology"/>
<feature type="region of interest" description="Disordered" evidence="6">
    <location>
        <begin position="746"/>
        <end position="781"/>
    </location>
</feature>
<dbReference type="EC" id="3.2.1.23" evidence="3"/>
<evidence type="ECO:0000256" key="3">
    <source>
        <dbReference type="ARBA" id="ARBA00012756"/>
    </source>
</evidence>
<dbReference type="PANTHER" id="PTHR36447">
    <property type="entry name" value="BETA-GALACTOSIDASE GANA"/>
    <property type="match status" value="1"/>
</dbReference>
<dbReference type="InterPro" id="IPR017853">
    <property type="entry name" value="GH"/>
</dbReference>
<dbReference type="Pfam" id="PF08533">
    <property type="entry name" value="Glyco_hydro_42C"/>
    <property type="match status" value="1"/>
</dbReference>
<dbReference type="SUPFAM" id="SSF51445">
    <property type="entry name" value="(Trans)glycosidases"/>
    <property type="match status" value="1"/>
</dbReference>
<feature type="compositionally biased region" description="Basic and acidic residues" evidence="6">
    <location>
        <begin position="765"/>
        <end position="781"/>
    </location>
</feature>
<feature type="region of interest" description="Disordered" evidence="6">
    <location>
        <begin position="661"/>
        <end position="707"/>
    </location>
</feature>
<evidence type="ECO:0000256" key="5">
    <source>
        <dbReference type="ARBA" id="ARBA00023295"/>
    </source>
</evidence>
<evidence type="ECO:0000259" key="8">
    <source>
        <dbReference type="Pfam" id="PF08532"/>
    </source>
</evidence>
<comment type="catalytic activity">
    <reaction evidence="1">
        <text>Hydrolysis of terminal non-reducing beta-D-galactose residues in beta-D-galactosides.</text>
        <dbReference type="EC" id="3.2.1.23"/>
    </reaction>
</comment>
<dbReference type="Pfam" id="PF02449">
    <property type="entry name" value="Glyco_hydro_42"/>
    <property type="match status" value="1"/>
</dbReference>
<evidence type="ECO:0000256" key="6">
    <source>
        <dbReference type="SAM" id="MobiDB-lite"/>
    </source>
</evidence>
<evidence type="ECO:0000256" key="4">
    <source>
        <dbReference type="ARBA" id="ARBA00022801"/>
    </source>
</evidence>
<dbReference type="Gene3D" id="2.60.40.1180">
    <property type="entry name" value="Golgi alpha-mannosidase II"/>
    <property type="match status" value="1"/>
</dbReference>
<accession>A0A4D4KH46</accession>
<dbReference type="InterPro" id="IPR003476">
    <property type="entry name" value="Glyco_hydro_42"/>
</dbReference>
<dbReference type="InterPro" id="IPR013780">
    <property type="entry name" value="Glyco_hydro_b"/>
</dbReference>
<dbReference type="PANTHER" id="PTHR36447:SF1">
    <property type="entry name" value="BETA-GALACTOSIDASE GANA"/>
    <property type="match status" value="1"/>
</dbReference>
<feature type="compositionally biased region" description="Basic residues" evidence="6">
    <location>
        <begin position="697"/>
        <end position="706"/>
    </location>
</feature>
<organism evidence="10 11">
    <name type="scientific">Streptomyces antimycoticus</name>
    <dbReference type="NCBI Taxonomy" id="68175"/>
    <lineage>
        <taxon>Bacteria</taxon>
        <taxon>Bacillati</taxon>
        <taxon>Actinomycetota</taxon>
        <taxon>Actinomycetes</taxon>
        <taxon>Kitasatosporales</taxon>
        <taxon>Streptomycetaceae</taxon>
        <taxon>Streptomyces</taxon>
        <taxon>Streptomyces violaceusniger group</taxon>
    </lineage>
</organism>
<feature type="region of interest" description="Disordered" evidence="6">
    <location>
        <begin position="803"/>
        <end position="844"/>
    </location>
</feature>
<gene>
    <name evidence="10" type="ORF">SANT12839_067600</name>
</gene>
<dbReference type="InterPro" id="IPR029062">
    <property type="entry name" value="Class_I_gatase-like"/>
</dbReference>
<protein>
    <recommendedName>
        <fullName evidence="3">beta-galactosidase</fullName>
        <ecNumber evidence="3">3.2.1.23</ecNumber>
    </recommendedName>
</protein>
<keyword evidence="5" id="KW-0326">Glycosidase</keyword>
<feature type="domain" description="Glycoside hydrolase family 42 N-terminal" evidence="7">
    <location>
        <begin position="17"/>
        <end position="383"/>
    </location>
</feature>
<dbReference type="Gene3D" id="3.40.50.880">
    <property type="match status" value="1"/>
</dbReference>
<dbReference type="InterPro" id="IPR013739">
    <property type="entry name" value="Beta_galactosidase_C"/>
</dbReference>
<reference evidence="10 11" key="1">
    <citation type="journal article" date="2020" name="Int. J. Syst. Evol. Microbiol.">
        <title>Reclassification of Streptomyces castelarensis and Streptomyces sporoclivatus as later heterotypic synonyms of Streptomyces antimycoticus.</title>
        <authorList>
            <person name="Komaki H."/>
            <person name="Tamura T."/>
        </authorList>
    </citation>
    <scope>NUCLEOTIDE SEQUENCE [LARGE SCALE GENOMIC DNA]</scope>
    <source>
        <strain evidence="10 11">NBRC 12839</strain>
    </source>
</reference>
<dbReference type="InterPro" id="IPR013529">
    <property type="entry name" value="Glyco_hydro_42_N"/>
</dbReference>
<dbReference type="GO" id="GO:0006012">
    <property type="term" value="P:galactose metabolic process"/>
    <property type="evidence" value="ECO:0007669"/>
    <property type="project" value="InterPro"/>
</dbReference>
<dbReference type="CDD" id="cd03143">
    <property type="entry name" value="A4_beta-galactosidase_middle_domain"/>
    <property type="match status" value="1"/>
</dbReference>
<dbReference type="InterPro" id="IPR013738">
    <property type="entry name" value="Beta_galactosidase_Trimer"/>
</dbReference>
<feature type="domain" description="Beta-galactosidase trimerisation" evidence="8">
    <location>
        <begin position="393"/>
        <end position="599"/>
    </location>
</feature>
<evidence type="ECO:0000256" key="2">
    <source>
        <dbReference type="ARBA" id="ARBA00005940"/>
    </source>
</evidence>
<evidence type="ECO:0000313" key="10">
    <source>
        <dbReference type="EMBL" id="GDY45878.1"/>
    </source>
</evidence>
<evidence type="ECO:0000256" key="1">
    <source>
        <dbReference type="ARBA" id="ARBA00001412"/>
    </source>
</evidence>
<dbReference type="AlphaFoldDB" id="A0A4D4KH46"/>
<dbReference type="Proteomes" id="UP000299290">
    <property type="component" value="Unassembled WGS sequence"/>
</dbReference>
<evidence type="ECO:0000259" key="9">
    <source>
        <dbReference type="Pfam" id="PF08533"/>
    </source>
</evidence>
<evidence type="ECO:0000313" key="11">
    <source>
        <dbReference type="Proteomes" id="UP000299290"/>
    </source>
</evidence>
<dbReference type="EMBL" id="BJHV01000001">
    <property type="protein sequence ID" value="GDY45878.1"/>
    <property type="molecule type" value="Genomic_DNA"/>
</dbReference>
<dbReference type="SUPFAM" id="SSF52317">
    <property type="entry name" value="Class I glutamine amidotransferase-like"/>
    <property type="match status" value="1"/>
</dbReference>
<keyword evidence="11" id="KW-1185">Reference proteome</keyword>
<dbReference type="GO" id="GO:0009341">
    <property type="term" value="C:beta-galactosidase complex"/>
    <property type="evidence" value="ECO:0007669"/>
    <property type="project" value="InterPro"/>
</dbReference>
<sequence length="844" mass="95268">MPDLNDATRGRVLYGGDYNPEQWPESVWHDDIRLMRRAGVTTVTLGVFSWARLEPRPGARDFGWLDRVMDLLHDGGIEVCLATPTASPPPWMGSRHPETLPRDETGSVVWYGSRNQFCASSPVYRDYALRITEDLAERYGGHPALRMWHVGNEYGTHCWCDETARHFRRWLRARYGGLDALNEAWGTAFWSQRYDSWEEIIPPRRAQYMINPGQGLDFRRFTSDALLECFTAERDALAARTPRIPVTTNFMPLFIGQDGWAWAAEEDVVSVDLYPDPKDPHAAAYGAMVQDLTRSQAGGPWILMEQAAGPVNWRGVNHPKPDGLMRLWSLQAVARGADGICFFQWRQSRQGSEKFHSAMVPHAGEHSRTFARVRQLGAELRELAPVTGSDVPARAAILHDWHSWWATVQDGRPSSRIPYEGLLRAWHRALWERNLTTDFAHPHADLTDYALVAVPQLYLLTDEALDNLVAYVRGGSTLVCGFFTGVADEDDRVRHGGVDRRLRELLGIRTVHEWWPLDEGETLDAEGAWLGPFHGTGWSEDLEPSTAEPVARVKGGALDGRPAVTRHAYGAGTAWYVSTLPEPAALRTLLARAAEEAGLAPVLPGLPEGVEAVRRGPYLFLLNHGRTPAVVPLPSPRTDLLTGRAHHTGVRLDRFAVMVLAPPGSPARPPTRRDKPRATNRPNAPPDPADRVTRADRLRRRPRPGRHLVLLGPVGHLVQRRLHPLQQHLGLRRRSPDHLGQLLQRLGSVGQPPEHRRHQVLPQRQEGRRQEDQRHLHPDQHLQRHRAVLGRVQHLVRHLGHQLRLRDHALGQQDRPGRPARHRPGQCLPRRPHLERLQGQQRGQ</sequence>
<name>A0A4D4KH46_9ACTN</name>